<keyword evidence="22" id="KW-1185">Reference proteome</keyword>
<dbReference type="SUPFAM" id="SSF82549">
    <property type="entry name" value="DAK1/DegV-like"/>
    <property type="match status" value="1"/>
</dbReference>
<evidence type="ECO:0000256" key="7">
    <source>
        <dbReference type="ARBA" id="ARBA00022741"/>
    </source>
</evidence>
<feature type="repeat" description="Solcar" evidence="17">
    <location>
        <begin position="207"/>
        <end position="293"/>
    </location>
</feature>
<dbReference type="Pfam" id="PF02734">
    <property type="entry name" value="Dak2"/>
    <property type="match status" value="1"/>
</dbReference>
<accession>A0AAJ6CJ68</accession>
<dbReference type="PANTHER" id="PTHR28629">
    <property type="entry name" value="TRIOKINASE/FMN CYCLASE"/>
    <property type="match status" value="1"/>
</dbReference>
<dbReference type="PANTHER" id="PTHR28629:SF14">
    <property type="entry name" value="DIHYDROXYACETONE KINASE 1"/>
    <property type="match status" value="1"/>
</dbReference>
<comment type="similarity">
    <text evidence="4">Belongs to the dihydroxyacetone kinase (DAK) family.</text>
</comment>
<evidence type="ECO:0000256" key="18">
    <source>
        <dbReference type="SAM" id="MobiDB-lite"/>
    </source>
</evidence>
<dbReference type="Gene3D" id="3.40.50.10440">
    <property type="entry name" value="Dihydroxyacetone kinase, domain 1"/>
    <property type="match status" value="1"/>
</dbReference>
<evidence type="ECO:0000256" key="10">
    <source>
        <dbReference type="ARBA" id="ARBA00022840"/>
    </source>
</evidence>
<comment type="subcellular location">
    <subcellularLocation>
        <location evidence="2">Membrane</location>
        <topology evidence="2">Multi-pass membrane protein</topology>
    </subcellularLocation>
</comment>
<dbReference type="SUPFAM" id="SSF101473">
    <property type="entry name" value="DhaL-like"/>
    <property type="match status" value="1"/>
</dbReference>
<evidence type="ECO:0000256" key="3">
    <source>
        <dbReference type="ARBA" id="ARBA00004778"/>
    </source>
</evidence>
<dbReference type="InterPro" id="IPR018108">
    <property type="entry name" value="MCP_transmembrane"/>
</dbReference>
<keyword evidence="7" id="KW-0547">Nucleotide-binding</keyword>
<feature type="region of interest" description="Disordered" evidence="18">
    <location>
        <begin position="662"/>
        <end position="713"/>
    </location>
</feature>
<dbReference type="AlphaFoldDB" id="A0AAJ6CJ68"/>
<dbReference type="GO" id="GO:0005524">
    <property type="term" value="F:ATP binding"/>
    <property type="evidence" value="ECO:0007669"/>
    <property type="project" value="UniProtKB-KW"/>
</dbReference>
<dbReference type="InterPro" id="IPR023395">
    <property type="entry name" value="MCP_dom_sf"/>
</dbReference>
<dbReference type="GO" id="GO:0005829">
    <property type="term" value="C:cytosol"/>
    <property type="evidence" value="ECO:0007669"/>
    <property type="project" value="TreeGrafter"/>
</dbReference>
<evidence type="ECO:0000259" key="20">
    <source>
        <dbReference type="PROSITE" id="PS51481"/>
    </source>
</evidence>
<evidence type="ECO:0000313" key="21">
    <source>
        <dbReference type="EMBL" id="WFC99566.1"/>
    </source>
</evidence>
<dbReference type="Gene3D" id="3.30.1180.20">
    <property type="entry name" value="Dihydroxyacetone kinase, domain 2"/>
    <property type="match status" value="1"/>
</dbReference>
<evidence type="ECO:0000259" key="19">
    <source>
        <dbReference type="PROSITE" id="PS51480"/>
    </source>
</evidence>
<name>A0AAJ6CJ68_9BASI</name>
<dbReference type="InterPro" id="IPR004006">
    <property type="entry name" value="DhaK_dom"/>
</dbReference>
<keyword evidence="9" id="KW-0319">Glycerol metabolism</keyword>
<dbReference type="GO" id="GO:0004371">
    <property type="term" value="F:glycerone kinase activity"/>
    <property type="evidence" value="ECO:0007669"/>
    <property type="project" value="UniProtKB-EC"/>
</dbReference>
<dbReference type="FunFam" id="1.25.40.340:FF:000001">
    <property type="entry name" value="Dihydroxyacetone kinase 1"/>
    <property type="match status" value="1"/>
</dbReference>
<evidence type="ECO:0000256" key="17">
    <source>
        <dbReference type="PROSITE-ProRule" id="PRU00282"/>
    </source>
</evidence>
<dbReference type="FunFam" id="1.50.40.10:FF:000078">
    <property type="entry name" value="Mitochondrial DNA replication protein YHM2"/>
    <property type="match status" value="1"/>
</dbReference>
<dbReference type="NCBIfam" id="TIGR02361">
    <property type="entry name" value="dak_ATP"/>
    <property type="match status" value="1"/>
</dbReference>
<dbReference type="Proteomes" id="UP001219567">
    <property type="component" value="Chromosome 3"/>
</dbReference>
<dbReference type="InterPro" id="IPR004007">
    <property type="entry name" value="DhaL_dom"/>
</dbReference>
<dbReference type="FunFam" id="3.40.50.10440:FF:000001">
    <property type="entry name" value="Dihydroxyacetone kinase, DhaK subunit"/>
    <property type="match status" value="1"/>
</dbReference>
<evidence type="ECO:0008006" key="23">
    <source>
        <dbReference type="Google" id="ProtNLM"/>
    </source>
</evidence>
<keyword evidence="6 17" id="KW-0812">Transmembrane</keyword>
<dbReference type="Gene3D" id="1.25.40.340">
    <property type="match status" value="1"/>
</dbReference>
<keyword evidence="8" id="KW-0418">Kinase</keyword>
<proteinExistence type="inferred from homology"/>
<dbReference type="InterPro" id="IPR012734">
    <property type="entry name" value="DhaK_ATP"/>
</dbReference>
<evidence type="ECO:0000256" key="1">
    <source>
        <dbReference type="ARBA" id="ARBA00003264"/>
    </source>
</evidence>
<feature type="domain" description="DhaL" evidence="19">
    <location>
        <begin position="716"/>
        <end position="923"/>
    </location>
</feature>
<sequence length="925" mass="97720">MAPQTQSGFSWSNIAVGAAMNMFEVTTLGQPFEVVKTQMASNRSQSMAQALRTVWSRGGVFGFYQGLIPWAWIEASTKGAVLLFTASEVNQAARSLGFGPGASGLAGGMIGGIVQAYATMGFCTCMKTAEITRVKQLQTGVQPPSTWAVFADIFRREGIRGINKGVNAVAIRQCTNWGSRMGFARLAEAPVRSFSGKSDKDKLSPFERILCSSIGGALATWNQPIEVIRVEMQSLSKSAEMHHATKPTIMSTASYIYKENGIKGLYRGVSPRILLGIWQTVGTLAQDETNIRLLCPTSWQKTIIMTTKHIFEDAAGLVDKAVLGSALLNPSLRVYAPHRVVYDAEHERKKVALIAGGGAGHEPSFTGLVGKGLLTVAVSGDIFASPSAAQILSGVDLAATDKGLVVIVNNYTGDCLNFGLAAEKARSAYKGEGGDKHVEMVIVGDDVAVGRTKGGLVGRRGLTGAPFVCKALGAAAEAGQDAKTLGKIGRAIVNNVVTVGSSLDHCHVPGRAKGDEERGALGPDAIEIGMGIHNEPGVKHIEKKPATNELLSEMLSLLLDPNDKERAFVPFDKDSDPVLVVNNLGGMSNLELTAIAAEVESKLLKEWQLRPVRVYVGTYITSLNAPGFNISLFNHKRVKEESSADLLELLDAPTDAAHWVGVGHGWSNDPKVPTPDEQLKQSKATLEQKQKSGHGVSGSATEGAAASSGPVNSDPELTRKVIANACQAVIDIEPTLTKYDTIVGDGDAGETLRGCGEAVLKALNNNEIPLDRATATVLGIGQVTESNMGGTSGAIYALFFTGLVQGLLESSQDSSQPATVKNWGHATAVALRSLGNYTPARPGDRTLVDALDPFAKTLDEQGQQGKDPKSALSAAVDAAKQGAEHTRDLTARLGRATYVGETSEKVPDPGAWGVWALAEGIAKSF</sequence>
<dbReference type="FunFam" id="3.30.1180.20:FF:000001">
    <property type="entry name" value="Dihydroxyacetone kinase 1"/>
    <property type="match status" value="1"/>
</dbReference>
<evidence type="ECO:0000256" key="2">
    <source>
        <dbReference type="ARBA" id="ARBA00004141"/>
    </source>
</evidence>
<dbReference type="Gene3D" id="1.50.40.10">
    <property type="entry name" value="Mitochondrial carrier domain"/>
    <property type="match status" value="2"/>
</dbReference>
<evidence type="ECO:0000313" key="22">
    <source>
        <dbReference type="Proteomes" id="UP001219567"/>
    </source>
</evidence>
<keyword evidence="5" id="KW-0808">Transferase</keyword>
<comment type="function">
    <text evidence="1">Catalyzes both the phosphorylation of dihydroxyacetone and of glyceraldehyde.</text>
</comment>
<evidence type="ECO:0000256" key="12">
    <source>
        <dbReference type="ARBA" id="ARBA00023136"/>
    </source>
</evidence>
<evidence type="ECO:0000256" key="5">
    <source>
        <dbReference type="ARBA" id="ARBA00022679"/>
    </source>
</evidence>
<dbReference type="InterPro" id="IPR036117">
    <property type="entry name" value="DhaL_dom_sf"/>
</dbReference>
<keyword evidence="11" id="KW-1133">Transmembrane helix</keyword>
<dbReference type="GO" id="GO:0019563">
    <property type="term" value="P:glycerol catabolic process"/>
    <property type="evidence" value="ECO:0007669"/>
    <property type="project" value="TreeGrafter"/>
</dbReference>
<evidence type="ECO:0000256" key="4">
    <source>
        <dbReference type="ARBA" id="ARBA00008757"/>
    </source>
</evidence>
<dbReference type="SUPFAM" id="SSF103506">
    <property type="entry name" value="Mitochondrial carrier"/>
    <property type="match status" value="1"/>
</dbReference>
<keyword evidence="12 17" id="KW-0472">Membrane</keyword>
<evidence type="ECO:0000256" key="11">
    <source>
        <dbReference type="ARBA" id="ARBA00022989"/>
    </source>
</evidence>
<dbReference type="Pfam" id="PF00153">
    <property type="entry name" value="Mito_carr"/>
    <property type="match status" value="2"/>
</dbReference>
<dbReference type="GO" id="GO:0016020">
    <property type="term" value="C:membrane"/>
    <property type="evidence" value="ECO:0007669"/>
    <property type="project" value="UniProtKB-SubCell"/>
</dbReference>
<dbReference type="EMBL" id="CP119945">
    <property type="protein sequence ID" value="WFC99566.1"/>
    <property type="molecule type" value="Genomic_DNA"/>
</dbReference>
<dbReference type="GO" id="GO:0050354">
    <property type="term" value="F:triokinase activity"/>
    <property type="evidence" value="ECO:0007669"/>
    <property type="project" value="UniProtKB-EC"/>
</dbReference>
<feature type="active site" description="Tele-hemiaminal-histidine intermediate" evidence="15">
    <location>
        <position position="533"/>
    </location>
</feature>
<dbReference type="Pfam" id="PF02733">
    <property type="entry name" value="Dak1"/>
    <property type="match status" value="1"/>
</dbReference>
<evidence type="ECO:0000256" key="8">
    <source>
        <dbReference type="ARBA" id="ARBA00022777"/>
    </source>
</evidence>
<protein>
    <recommendedName>
        <fullName evidence="23">Dihydroxyacetone kinase</fullName>
    </recommendedName>
</protein>
<keyword evidence="10" id="KW-0067">ATP-binding</keyword>
<feature type="repeat" description="Solcar" evidence="17">
    <location>
        <begin position="9"/>
        <end position="92"/>
    </location>
</feature>
<dbReference type="SMART" id="SM01120">
    <property type="entry name" value="Dak2"/>
    <property type="match status" value="1"/>
</dbReference>
<dbReference type="PROSITE" id="PS51481">
    <property type="entry name" value="DHAK"/>
    <property type="match status" value="1"/>
</dbReference>
<evidence type="ECO:0000256" key="14">
    <source>
        <dbReference type="ARBA" id="ARBA00048898"/>
    </source>
</evidence>
<evidence type="ECO:0000256" key="16">
    <source>
        <dbReference type="PIRSR" id="PIRSR612734-2"/>
    </source>
</evidence>
<evidence type="ECO:0000256" key="13">
    <source>
        <dbReference type="ARBA" id="ARBA00047974"/>
    </source>
</evidence>
<dbReference type="PROSITE" id="PS50920">
    <property type="entry name" value="SOLCAR"/>
    <property type="match status" value="2"/>
</dbReference>
<feature type="binding site" evidence="16">
    <location>
        <begin position="358"/>
        <end position="361"/>
    </location>
    <ligand>
        <name>substrate</name>
    </ligand>
</feature>
<evidence type="ECO:0000256" key="6">
    <source>
        <dbReference type="ARBA" id="ARBA00022692"/>
    </source>
</evidence>
<feature type="domain" description="DhaK" evidence="20">
    <location>
        <begin position="313"/>
        <end position="659"/>
    </location>
</feature>
<comment type="catalytic activity">
    <reaction evidence="14">
        <text>dihydroxyacetone + ATP = dihydroxyacetone phosphate + ADP + H(+)</text>
        <dbReference type="Rhea" id="RHEA:15773"/>
        <dbReference type="ChEBI" id="CHEBI:15378"/>
        <dbReference type="ChEBI" id="CHEBI:16016"/>
        <dbReference type="ChEBI" id="CHEBI:30616"/>
        <dbReference type="ChEBI" id="CHEBI:57642"/>
        <dbReference type="ChEBI" id="CHEBI:456216"/>
        <dbReference type="EC" id="2.7.1.29"/>
    </reaction>
</comment>
<reference evidence="21 22" key="1">
    <citation type="submission" date="2023-03" db="EMBL/GenBank/DDBJ databases">
        <title>Mating type loci evolution in Malassezia.</title>
        <authorList>
            <person name="Coelho M.A."/>
        </authorList>
    </citation>
    <scope>NUCLEOTIDE SEQUENCE [LARGE SCALE GENOMIC DNA]</scope>
    <source>
        <strain evidence="21 22">CBS 9725</strain>
    </source>
</reference>
<evidence type="ECO:0000256" key="15">
    <source>
        <dbReference type="PIRSR" id="PIRSR612734-1"/>
    </source>
</evidence>
<feature type="binding site" evidence="16">
    <location>
        <position position="414"/>
    </location>
    <ligand>
        <name>substrate</name>
    </ligand>
</feature>
<comment type="catalytic activity">
    <reaction evidence="13">
        <text>D-glyceraldehyde + ATP = D-glyceraldehyde 3-phosphate + ADP + H(+)</text>
        <dbReference type="Rhea" id="RHEA:13941"/>
        <dbReference type="ChEBI" id="CHEBI:15378"/>
        <dbReference type="ChEBI" id="CHEBI:17378"/>
        <dbReference type="ChEBI" id="CHEBI:30616"/>
        <dbReference type="ChEBI" id="CHEBI:59776"/>
        <dbReference type="ChEBI" id="CHEBI:456216"/>
        <dbReference type="EC" id="2.7.1.28"/>
    </reaction>
</comment>
<organism evidence="21 22">
    <name type="scientific">Malassezia yamatoensis</name>
    <dbReference type="NCBI Taxonomy" id="253288"/>
    <lineage>
        <taxon>Eukaryota</taxon>
        <taxon>Fungi</taxon>
        <taxon>Dikarya</taxon>
        <taxon>Basidiomycota</taxon>
        <taxon>Ustilaginomycotina</taxon>
        <taxon>Malasseziomycetes</taxon>
        <taxon>Malasseziales</taxon>
        <taxon>Malasseziaceae</taxon>
        <taxon>Malassezia</taxon>
    </lineage>
</organism>
<dbReference type="PROSITE" id="PS51480">
    <property type="entry name" value="DHAL"/>
    <property type="match status" value="1"/>
</dbReference>
<comment type="pathway">
    <text evidence="3">Polyol metabolism; glycerol fermentation; glycerone phosphate from glycerol (oxidative route): step 2/2.</text>
</comment>
<gene>
    <name evidence="21" type="ORF">MYAM1_002311</name>
</gene>
<evidence type="ECO:0000256" key="9">
    <source>
        <dbReference type="ARBA" id="ARBA00022798"/>
    </source>
</evidence>
<feature type="compositionally biased region" description="Low complexity" evidence="18">
    <location>
        <begin position="697"/>
        <end position="709"/>
    </location>
</feature>
<dbReference type="InterPro" id="IPR050861">
    <property type="entry name" value="Dihydroxyacetone_Kinase"/>
</dbReference>